<evidence type="ECO:0000313" key="4">
    <source>
        <dbReference type="EMBL" id="NBC71698.1"/>
    </source>
</evidence>
<sequence length="420" mass="46077">MPIHRSVRGSRSRYGRVAIRFGLAALLLQGPVQASLPQDAHAAAPRSTQQANAAAFGKKTAQPISLMRKDGESERSADLKLPILSEEGRMYLSFQDVRGVFGEISLTKKGKQILLAYPGVLAAFTPNSREAMINGRAVRSDAASLIVRRNAVYLSIREVASLLHAGISYASKERKLTIDYSERYLAQVDPGAQDAVWMNRATKQVYTAASGQLPVLAGISGASLEGYGEMETERLDAQNLAITVTDSYGEPSLGTNVIKWIVHKGKLALESKAAYYGVRRTDSLFRYEGGLVLVDGGRVLLASPDGKVNQAADIEKLLDPRDAITVVYAADDALIVRLYQNQMLALVNLQTKKAAMLYKQLLPEDDQKRIQESSRYAMDFDYDGDGLEFDKREGDVFYFTHAASVGTGESVLRYSLRELD</sequence>
<comment type="caution">
    <text evidence="4">The sequence shown here is derived from an EMBL/GenBank/DDBJ whole genome shotgun (WGS) entry which is preliminary data.</text>
</comment>
<feature type="region of interest" description="Disordered" evidence="1">
    <location>
        <begin position="38"/>
        <end position="59"/>
    </location>
</feature>
<dbReference type="InterPro" id="IPR012854">
    <property type="entry name" value="Cu_amine_oxidase-like_N"/>
</dbReference>
<feature type="chain" id="PRO_5031575133" description="Copper amine oxidase-like N-terminal domain-containing protein" evidence="2">
    <location>
        <begin position="35"/>
        <end position="420"/>
    </location>
</feature>
<dbReference type="SUPFAM" id="SSF55383">
    <property type="entry name" value="Copper amine oxidase, domain N"/>
    <property type="match status" value="1"/>
</dbReference>
<feature type="signal peptide" evidence="2">
    <location>
        <begin position="1"/>
        <end position="34"/>
    </location>
</feature>
<evidence type="ECO:0000256" key="2">
    <source>
        <dbReference type="SAM" id="SignalP"/>
    </source>
</evidence>
<evidence type="ECO:0000313" key="5">
    <source>
        <dbReference type="Proteomes" id="UP000558113"/>
    </source>
</evidence>
<dbReference type="Proteomes" id="UP000558113">
    <property type="component" value="Unassembled WGS sequence"/>
</dbReference>
<evidence type="ECO:0000256" key="1">
    <source>
        <dbReference type="SAM" id="MobiDB-lite"/>
    </source>
</evidence>
<gene>
    <name evidence="4" type="ORF">GT003_22100</name>
</gene>
<dbReference type="EMBL" id="JAAAMU010000013">
    <property type="protein sequence ID" value="NBC71698.1"/>
    <property type="molecule type" value="Genomic_DNA"/>
</dbReference>
<dbReference type="Pfam" id="PF07833">
    <property type="entry name" value="Cu_amine_oxidN1"/>
    <property type="match status" value="1"/>
</dbReference>
<protein>
    <recommendedName>
        <fullName evidence="3">Copper amine oxidase-like N-terminal domain-containing protein</fullName>
    </recommendedName>
</protein>
<dbReference type="InterPro" id="IPR036582">
    <property type="entry name" value="Mao_N_sf"/>
</dbReference>
<evidence type="ECO:0000259" key="3">
    <source>
        <dbReference type="Pfam" id="PF07833"/>
    </source>
</evidence>
<organism evidence="4 5">
    <name type="scientific">Paenibacillus sacheonensis</name>
    <dbReference type="NCBI Taxonomy" id="742054"/>
    <lineage>
        <taxon>Bacteria</taxon>
        <taxon>Bacillati</taxon>
        <taxon>Bacillota</taxon>
        <taxon>Bacilli</taxon>
        <taxon>Bacillales</taxon>
        <taxon>Paenibacillaceae</taxon>
        <taxon>Paenibacillus</taxon>
    </lineage>
</organism>
<reference evidence="4 5" key="1">
    <citation type="submission" date="2020-01" db="EMBL/GenBank/DDBJ databases">
        <title>Paenibacillus soybeanensis sp. nov. isolated from the nodules of soybean (Glycine max(L.) Merr).</title>
        <authorList>
            <person name="Wang H."/>
        </authorList>
    </citation>
    <scope>NUCLEOTIDE SEQUENCE [LARGE SCALE GENOMIC DNA]</scope>
    <source>
        <strain evidence="4 5">DSM 23054</strain>
    </source>
</reference>
<keyword evidence="5" id="KW-1185">Reference proteome</keyword>
<dbReference type="AlphaFoldDB" id="A0A7X4YSG8"/>
<keyword evidence="2" id="KW-0732">Signal</keyword>
<name>A0A7X4YSG8_9BACL</name>
<dbReference type="RefSeq" id="WP_161701926.1">
    <property type="nucleotide sequence ID" value="NZ_JAAAMU010000013.1"/>
</dbReference>
<dbReference type="OrthoDB" id="38457at2"/>
<accession>A0A7X4YSG8</accession>
<proteinExistence type="predicted"/>
<feature type="domain" description="Copper amine oxidase-like N-terminal" evidence="3">
    <location>
        <begin position="83"/>
        <end position="178"/>
    </location>
</feature>